<dbReference type="NCBIfam" id="TIGR03883">
    <property type="entry name" value="DUF2342_F420"/>
    <property type="match status" value="1"/>
</dbReference>
<dbReference type="InterPro" id="IPR018766">
    <property type="entry name" value="Zinicin_2"/>
</dbReference>
<comment type="caution">
    <text evidence="1">The sequence shown here is derived from an EMBL/GenBank/DDBJ whole genome shotgun (WGS) entry which is preliminary data.</text>
</comment>
<dbReference type="PANTHER" id="PTHR39420">
    <property type="match status" value="1"/>
</dbReference>
<reference evidence="1 2" key="1">
    <citation type="submission" date="2020-05" db="EMBL/GenBank/DDBJ databases">
        <title>Nakamurella sp. DB0629 isolated from air conditioner.</title>
        <authorList>
            <person name="Kim D.H."/>
            <person name="Kim D.-U."/>
        </authorList>
    </citation>
    <scope>NUCLEOTIDE SEQUENCE [LARGE SCALE GENOMIC DNA]</scope>
    <source>
        <strain evidence="1 2">DB0629</strain>
    </source>
</reference>
<dbReference type="PANTHER" id="PTHR39420:SF1">
    <property type="entry name" value="HYDROLASE"/>
    <property type="match status" value="1"/>
</dbReference>
<sequence>MRAGAQPAPDPTIDFAAAVRAATKLAPTGPVVTPQQAADAVAALLRFSRESELTVRDTAELGEGLPVAEAVVVDRPGWIAATSQGMAKLTAPLTARLADKATPRSRAMAGRQLGVVLGFLSGKVLGQFDPLTSGPDGQDGQLLLVAPNIIKVERELRLDPVDFRRWVCLHESTHRLQFTAVPWLRDYFVAQTAEFGAVADVDSREVLGRMVRAIRAGSGRRGADSSTAETGKLSWVEAMQTPEQRAIFDRMMALMSLLEGHADYVMDAVGPAVVPSVAGIRKAFSERRRKGSGPIDRMLRSLLGMDMKLSQYVKGEKFVSHVVKAVGMQRFNTVWDSPETLPTRAEIADPAGWLRRVG</sequence>
<evidence type="ECO:0000313" key="2">
    <source>
        <dbReference type="Proteomes" id="UP000562984"/>
    </source>
</evidence>
<accession>A0A849A6C6</accession>
<dbReference type="NCBIfam" id="TIGR03624">
    <property type="entry name" value="putative hydrolase"/>
    <property type="match status" value="1"/>
</dbReference>
<organism evidence="1 2">
    <name type="scientific">Nakamurella aerolata</name>
    <dbReference type="NCBI Taxonomy" id="1656892"/>
    <lineage>
        <taxon>Bacteria</taxon>
        <taxon>Bacillati</taxon>
        <taxon>Actinomycetota</taxon>
        <taxon>Actinomycetes</taxon>
        <taxon>Nakamurellales</taxon>
        <taxon>Nakamurellaceae</taxon>
        <taxon>Nakamurella</taxon>
    </lineage>
</organism>
<proteinExistence type="predicted"/>
<keyword evidence="1" id="KW-0378">Hydrolase</keyword>
<keyword evidence="1" id="KW-0482">Metalloprotease</keyword>
<keyword evidence="1" id="KW-0645">Protease</keyword>
<gene>
    <name evidence="1" type="ORF">HKD39_04440</name>
</gene>
<dbReference type="GO" id="GO:0008237">
    <property type="term" value="F:metallopeptidase activity"/>
    <property type="evidence" value="ECO:0007669"/>
    <property type="project" value="UniProtKB-KW"/>
</dbReference>
<protein>
    <submittedName>
        <fullName evidence="1">Zinc-dependent metalloprotease</fullName>
    </submittedName>
</protein>
<dbReference type="GO" id="GO:0006508">
    <property type="term" value="P:proteolysis"/>
    <property type="evidence" value="ECO:0007669"/>
    <property type="project" value="UniProtKB-KW"/>
</dbReference>
<dbReference type="AlphaFoldDB" id="A0A849A6C6"/>
<dbReference type="SUPFAM" id="SSF55486">
    <property type="entry name" value="Metalloproteases ('zincins'), catalytic domain"/>
    <property type="match status" value="1"/>
</dbReference>
<dbReference type="EMBL" id="JABEND010000002">
    <property type="protein sequence ID" value="NNG34973.1"/>
    <property type="molecule type" value="Genomic_DNA"/>
</dbReference>
<dbReference type="InterPro" id="IPR022454">
    <property type="entry name" value="CHP03883_F420-assoc"/>
</dbReference>
<evidence type="ECO:0000313" key="1">
    <source>
        <dbReference type="EMBL" id="NNG34973.1"/>
    </source>
</evidence>
<dbReference type="Pfam" id="PF10103">
    <property type="entry name" value="Zincin_2"/>
    <property type="match status" value="1"/>
</dbReference>
<dbReference type="Proteomes" id="UP000562984">
    <property type="component" value="Unassembled WGS sequence"/>
</dbReference>
<dbReference type="InterPro" id="IPR042271">
    <property type="entry name" value="Zinicin_2_N"/>
</dbReference>
<keyword evidence="2" id="KW-1185">Reference proteome</keyword>
<name>A0A849A6C6_9ACTN</name>
<dbReference type="Gene3D" id="1.20.150.30">
    <property type="entry name" value="Zincin-like metallopeptidase, N-terminal domain"/>
    <property type="match status" value="1"/>
</dbReference>